<evidence type="ECO:0000313" key="2">
    <source>
        <dbReference type="EMBL" id="MDN4161968.1"/>
    </source>
</evidence>
<accession>A0ABT8EUW5</accession>
<dbReference type="EMBL" id="JAUHJR010000004">
    <property type="protein sequence ID" value="MDN4161968.1"/>
    <property type="molecule type" value="Genomic_DNA"/>
</dbReference>
<protein>
    <submittedName>
        <fullName evidence="2">Uncharacterized protein</fullName>
    </submittedName>
</protein>
<dbReference type="RefSeq" id="WP_300960933.1">
    <property type="nucleotide sequence ID" value="NZ_JAUHJR010000004.1"/>
</dbReference>
<feature type="transmembrane region" description="Helical" evidence="1">
    <location>
        <begin position="33"/>
        <end position="52"/>
    </location>
</feature>
<keyword evidence="3" id="KW-1185">Reference proteome</keyword>
<organism evidence="2 3">
    <name type="scientific">Nocardioides abyssi</name>
    <dbReference type="NCBI Taxonomy" id="3058370"/>
    <lineage>
        <taxon>Bacteria</taxon>
        <taxon>Bacillati</taxon>
        <taxon>Actinomycetota</taxon>
        <taxon>Actinomycetes</taxon>
        <taxon>Propionibacteriales</taxon>
        <taxon>Nocardioidaceae</taxon>
        <taxon>Nocardioides</taxon>
    </lineage>
</organism>
<reference evidence="2" key="1">
    <citation type="submission" date="2023-06" db="EMBL/GenBank/DDBJ databases">
        <title>Draft genome sequence of Nocardioides sp. SOB72.</title>
        <authorList>
            <person name="Zhang G."/>
        </authorList>
    </citation>
    <scope>NUCLEOTIDE SEQUENCE</scope>
    <source>
        <strain evidence="2">SOB72</strain>
    </source>
</reference>
<proteinExistence type="predicted"/>
<name>A0ABT8EUW5_9ACTN</name>
<dbReference type="Proteomes" id="UP001168537">
    <property type="component" value="Unassembled WGS sequence"/>
</dbReference>
<gene>
    <name evidence="2" type="ORF">QWY29_11450</name>
</gene>
<keyword evidence="1" id="KW-0472">Membrane</keyword>
<sequence length="67" mass="6844">MDLGLAAALVAGAVVLALAGLTAVGERRRGHGAGVALVAGVFFPVTWVAWYVRDEVGPRAAGGRRFP</sequence>
<keyword evidence="1" id="KW-0812">Transmembrane</keyword>
<comment type="caution">
    <text evidence="2">The sequence shown here is derived from an EMBL/GenBank/DDBJ whole genome shotgun (WGS) entry which is preliminary data.</text>
</comment>
<evidence type="ECO:0000256" key="1">
    <source>
        <dbReference type="SAM" id="Phobius"/>
    </source>
</evidence>
<keyword evidence="1" id="KW-1133">Transmembrane helix</keyword>
<evidence type="ECO:0000313" key="3">
    <source>
        <dbReference type="Proteomes" id="UP001168537"/>
    </source>
</evidence>